<evidence type="ECO:0000256" key="3">
    <source>
        <dbReference type="ARBA" id="ARBA00022801"/>
    </source>
</evidence>
<feature type="domain" description="Helicase C-terminal" evidence="15">
    <location>
        <begin position="461"/>
        <end position="633"/>
    </location>
</feature>
<comment type="subunit">
    <text evidence="9">Interacts with the U3 snoRNA and is associated with the 90S and 40S pre-ribosomes.</text>
</comment>
<dbReference type="Pfam" id="PF00271">
    <property type="entry name" value="Helicase_C"/>
    <property type="match status" value="1"/>
</dbReference>
<name>A0A517L5H4_9PEZI</name>
<evidence type="ECO:0000256" key="1">
    <source>
        <dbReference type="ARBA" id="ARBA00012552"/>
    </source>
</evidence>
<dbReference type="Gene3D" id="3.40.50.300">
    <property type="entry name" value="P-loop containing nucleotide triphosphate hydrolases"/>
    <property type="match status" value="2"/>
</dbReference>
<organism evidence="16 17">
    <name type="scientific">Venturia effusa</name>
    <dbReference type="NCBI Taxonomy" id="50376"/>
    <lineage>
        <taxon>Eukaryota</taxon>
        <taxon>Fungi</taxon>
        <taxon>Dikarya</taxon>
        <taxon>Ascomycota</taxon>
        <taxon>Pezizomycotina</taxon>
        <taxon>Dothideomycetes</taxon>
        <taxon>Pleosporomycetidae</taxon>
        <taxon>Venturiales</taxon>
        <taxon>Venturiaceae</taxon>
        <taxon>Venturia</taxon>
    </lineage>
</organism>
<gene>
    <name evidence="16" type="ORF">FKW77_005650</name>
</gene>
<evidence type="ECO:0000256" key="7">
    <source>
        <dbReference type="ARBA" id="ARBA00024310"/>
    </source>
</evidence>
<evidence type="ECO:0000256" key="10">
    <source>
        <dbReference type="ARBA" id="ARBA00024410"/>
    </source>
</evidence>
<evidence type="ECO:0000256" key="13">
    <source>
        <dbReference type="SAM" id="MobiDB-lite"/>
    </source>
</evidence>
<evidence type="ECO:0000313" key="16">
    <source>
        <dbReference type="EMBL" id="QDS70864.1"/>
    </source>
</evidence>
<dbReference type="GO" id="GO:0003724">
    <property type="term" value="F:RNA helicase activity"/>
    <property type="evidence" value="ECO:0007669"/>
    <property type="project" value="UniProtKB-EC"/>
</dbReference>
<dbReference type="OrthoDB" id="360161at2759"/>
<keyword evidence="17" id="KW-1185">Reference proteome</keyword>
<keyword evidence="5" id="KW-0067">ATP-binding</keyword>
<feature type="region of interest" description="Disordered" evidence="13">
    <location>
        <begin position="1"/>
        <end position="65"/>
    </location>
</feature>
<dbReference type="CDD" id="cd18787">
    <property type="entry name" value="SF2_C_DEAD"/>
    <property type="match status" value="1"/>
</dbReference>
<dbReference type="Proteomes" id="UP000316270">
    <property type="component" value="Chromosome 5"/>
</dbReference>
<feature type="region of interest" description="Disordered" evidence="13">
    <location>
        <begin position="649"/>
        <end position="708"/>
    </location>
</feature>
<dbReference type="InterPro" id="IPR014001">
    <property type="entry name" value="Helicase_ATP-bd"/>
</dbReference>
<evidence type="ECO:0000256" key="12">
    <source>
        <dbReference type="ARBA" id="ARBA00047984"/>
    </source>
</evidence>
<feature type="region of interest" description="Disordered" evidence="13">
    <location>
        <begin position="301"/>
        <end position="324"/>
    </location>
</feature>
<evidence type="ECO:0000256" key="9">
    <source>
        <dbReference type="ARBA" id="ARBA00024367"/>
    </source>
</evidence>
<feature type="compositionally biased region" description="Acidic residues" evidence="13">
    <location>
        <begin position="307"/>
        <end position="324"/>
    </location>
</feature>
<comment type="similarity">
    <text evidence="8">Belongs to the DEAD box helicase family. DDX52/ROK1 subfamily.</text>
</comment>
<keyword evidence="4" id="KW-0347">Helicase</keyword>
<dbReference type="InterPro" id="IPR011545">
    <property type="entry name" value="DEAD/DEAH_box_helicase_dom"/>
</dbReference>
<dbReference type="EC" id="3.6.4.13" evidence="1"/>
<dbReference type="SMART" id="SM00490">
    <property type="entry name" value="HELICc"/>
    <property type="match status" value="1"/>
</dbReference>
<dbReference type="InterPro" id="IPR044764">
    <property type="entry name" value="DDX52/Rok1_DEADc"/>
</dbReference>
<dbReference type="Pfam" id="PF00270">
    <property type="entry name" value="DEAD"/>
    <property type="match status" value="1"/>
</dbReference>
<dbReference type="GO" id="GO:0016787">
    <property type="term" value="F:hydrolase activity"/>
    <property type="evidence" value="ECO:0007669"/>
    <property type="project" value="UniProtKB-KW"/>
</dbReference>
<dbReference type="SUPFAM" id="SSF52540">
    <property type="entry name" value="P-loop containing nucleoside triphosphate hydrolases"/>
    <property type="match status" value="2"/>
</dbReference>
<evidence type="ECO:0000256" key="6">
    <source>
        <dbReference type="ARBA" id="ARBA00022884"/>
    </source>
</evidence>
<dbReference type="STRING" id="50376.A0A517L5H4"/>
<evidence type="ECO:0000259" key="14">
    <source>
        <dbReference type="PROSITE" id="PS51192"/>
    </source>
</evidence>
<dbReference type="InterPro" id="IPR001650">
    <property type="entry name" value="Helicase_C-like"/>
</dbReference>
<sequence length="708" mass="77174">MDIFKLLSRSTKVNSKHKHTSTQPAQKLPSSGQNSNPQLFGKEGDTTTNESSVLGKRKRGKGQPVIVDDLPTELDFFGAVEESAKKSRKKIVQDVAKSRAQEGVAAQTTGEEEELSEEKCKSILRAHKIKVSVLAEVDTVGKKKKSRSNKEEPKVRRALYPKPLTSFSQLRSRYPKFSKRLADNITEQGYTMPTEVQLASLPLLMGEPATASDGQNHDRIGCNLLAVAPTGSGKTLAFLIPVLSAIIRERGAGKDDGVRALIVAPTRELANQIVNEGKKLAMNTGVKISLVRKGMKIGGQVETQDTTTEDADVDESVGDASSEDEDKKVVQKKISVVKSHVLVSTPLALVHALQGPDGQPVTLPSVRYLIFDEADVLLDPLFREQTLSIWQSCAKQTLITTLWSATMGSSIEDIALKHIPQNAHGNHIPTVRLVVGLKDTALPTLNHILTYAATETGKLLALRQLLHPTAPETDSAGRKALRPPFLVFTQTIERAKALHAELRYDIPPEAGGSSRIAALHSEMSETARAKVMTEFRKGEIWIIITTDLLARGVDFRGLNGVVNYDVPTSAAAYVHRVGRTGRAGREGGVAVTFYTKEDIPFVKPIANVIRASEKLRGGDGSQSSVQQWLLDALPMPSKNERKEIKLKGLETRRSGKKSARISTKSGFDRRLNGRKGVGKRRVEKKSTKFGKGKTSDGNDAQEFGGFSD</sequence>
<proteinExistence type="inferred from homology"/>
<keyword evidence="6" id="KW-0694">RNA-binding</keyword>
<dbReference type="PROSITE" id="PS51192">
    <property type="entry name" value="HELICASE_ATP_BIND_1"/>
    <property type="match status" value="1"/>
</dbReference>
<dbReference type="CDD" id="cd17957">
    <property type="entry name" value="DEADc_DDX52"/>
    <property type="match status" value="1"/>
</dbReference>
<evidence type="ECO:0000256" key="5">
    <source>
        <dbReference type="ARBA" id="ARBA00022840"/>
    </source>
</evidence>
<protein>
    <recommendedName>
        <fullName evidence="10">ATP-dependent RNA helicase ROK1</fullName>
        <ecNumber evidence="1">3.6.4.13</ecNumber>
    </recommendedName>
    <alternativeName>
        <fullName evidence="11">ATP-dependent RNA helicase rok1</fullName>
    </alternativeName>
</protein>
<evidence type="ECO:0000256" key="11">
    <source>
        <dbReference type="ARBA" id="ARBA00024419"/>
    </source>
</evidence>
<dbReference type="InterPro" id="IPR050079">
    <property type="entry name" value="DEAD_box_RNA_helicase"/>
</dbReference>
<dbReference type="PANTHER" id="PTHR47959">
    <property type="entry name" value="ATP-DEPENDENT RNA HELICASE RHLE-RELATED"/>
    <property type="match status" value="1"/>
</dbReference>
<evidence type="ECO:0000259" key="15">
    <source>
        <dbReference type="PROSITE" id="PS51194"/>
    </source>
</evidence>
<dbReference type="InterPro" id="IPR027417">
    <property type="entry name" value="P-loop_NTPase"/>
</dbReference>
<evidence type="ECO:0000256" key="4">
    <source>
        <dbReference type="ARBA" id="ARBA00022806"/>
    </source>
</evidence>
<evidence type="ECO:0000313" key="17">
    <source>
        <dbReference type="Proteomes" id="UP000316270"/>
    </source>
</evidence>
<keyword evidence="3" id="KW-0378">Hydrolase</keyword>
<comment type="catalytic activity">
    <reaction evidence="12">
        <text>ATP + H2O = ADP + phosphate + H(+)</text>
        <dbReference type="Rhea" id="RHEA:13065"/>
        <dbReference type="ChEBI" id="CHEBI:15377"/>
        <dbReference type="ChEBI" id="CHEBI:15378"/>
        <dbReference type="ChEBI" id="CHEBI:30616"/>
        <dbReference type="ChEBI" id="CHEBI:43474"/>
        <dbReference type="ChEBI" id="CHEBI:456216"/>
        <dbReference type="EC" id="3.6.4.13"/>
    </reaction>
</comment>
<comment type="function">
    <text evidence="7">ATP-dependent RNA helicase involved in 40S ribosomal subunit biogenesis. Required for the processing and cleavage of 35S pre-rRNA at sites A0, A1, and A2, leading to mature 18S rRNA.</text>
</comment>
<dbReference type="GO" id="GO:0030490">
    <property type="term" value="P:maturation of SSU-rRNA"/>
    <property type="evidence" value="ECO:0007669"/>
    <property type="project" value="InterPro"/>
</dbReference>
<evidence type="ECO:0000256" key="8">
    <source>
        <dbReference type="ARBA" id="ARBA00024355"/>
    </source>
</evidence>
<accession>A0A517L5H4</accession>
<dbReference type="PANTHER" id="PTHR47959:SF15">
    <property type="entry name" value="RNA HELICASE"/>
    <property type="match status" value="1"/>
</dbReference>
<feature type="domain" description="Helicase ATP-binding" evidence="14">
    <location>
        <begin position="215"/>
        <end position="425"/>
    </location>
</feature>
<dbReference type="PROSITE" id="PS51194">
    <property type="entry name" value="HELICASE_CTER"/>
    <property type="match status" value="1"/>
</dbReference>
<feature type="compositionally biased region" description="Polar residues" evidence="13">
    <location>
        <begin position="21"/>
        <end position="38"/>
    </location>
</feature>
<dbReference type="GO" id="GO:0005829">
    <property type="term" value="C:cytosol"/>
    <property type="evidence" value="ECO:0007669"/>
    <property type="project" value="TreeGrafter"/>
</dbReference>
<dbReference type="GO" id="GO:0003723">
    <property type="term" value="F:RNA binding"/>
    <property type="evidence" value="ECO:0007669"/>
    <property type="project" value="UniProtKB-KW"/>
</dbReference>
<keyword evidence="2" id="KW-0547">Nucleotide-binding</keyword>
<dbReference type="AlphaFoldDB" id="A0A517L5H4"/>
<feature type="compositionally biased region" description="Basic residues" evidence="13">
    <location>
        <begin position="672"/>
        <end position="691"/>
    </location>
</feature>
<evidence type="ECO:0000256" key="2">
    <source>
        <dbReference type="ARBA" id="ARBA00022741"/>
    </source>
</evidence>
<dbReference type="SMART" id="SM00487">
    <property type="entry name" value="DEXDc"/>
    <property type="match status" value="1"/>
</dbReference>
<dbReference type="GO" id="GO:0005524">
    <property type="term" value="F:ATP binding"/>
    <property type="evidence" value="ECO:0007669"/>
    <property type="project" value="UniProtKB-KW"/>
</dbReference>
<dbReference type="EMBL" id="CP042189">
    <property type="protein sequence ID" value="QDS70864.1"/>
    <property type="molecule type" value="Genomic_DNA"/>
</dbReference>
<reference evidence="16 17" key="1">
    <citation type="submission" date="2019-07" db="EMBL/GenBank/DDBJ databases">
        <title>Finished genome of Venturia effusa.</title>
        <authorList>
            <person name="Young C.A."/>
            <person name="Cox M.P."/>
            <person name="Ganley A.R.D."/>
            <person name="David W.J."/>
        </authorList>
    </citation>
    <scope>NUCLEOTIDE SEQUENCE [LARGE SCALE GENOMIC DNA]</scope>
    <source>
        <strain evidence="17">albino</strain>
    </source>
</reference>